<name>A0AAV4LZ40_BABCB</name>
<accession>A0AAV4LZ40</accession>
<dbReference type="AlphaFoldDB" id="A0AAV4LZ40"/>
<reference evidence="3 4" key="1">
    <citation type="submission" date="2021-06" db="EMBL/GenBank/DDBJ databases">
        <title>Genome sequence of Babesia caballi.</title>
        <authorList>
            <person name="Yamagishi J."/>
            <person name="Kidaka T."/>
            <person name="Ochi A."/>
        </authorList>
    </citation>
    <scope>NUCLEOTIDE SEQUENCE [LARGE SCALE GENOMIC DNA]</scope>
    <source>
        <strain evidence="3">USDA-D6B2</strain>
    </source>
</reference>
<evidence type="ECO:0000256" key="1">
    <source>
        <dbReference type="SAM" id="MobiDB-lite"/>
    </source>
</evidence>
<keyword evidence="2" id="KW-0472">Membrane</keyword>
<feature type="transmembrane region" description="Helical" evidence="2">
    <location>
        <begin position="401"/>
        <end position="428"/>
    </location>
</feature>
<keyword evidence="2" id="KW-1133">Transmembrane helix</keyword>
<evidence type="ECO:0000256" key="2">
    <source>
        <dbReference type="SAM" id="Phobius"/>
    </source>
</evidence>
<feature type="region of interest" description="Disordered" evidence="1">
    <location>
        <begin position="146"/>
        <end position="207"/>
    </location>
</feature>
<organism evidence="3 4">
    <name type="scientific">Babesia caballi</name>
    <dbReference type="NCBI Taxonomy" id="5871"/>
    <lineage>
        <taxon>Eukaryota</taxon>
        <taxon>Sar</taxon>
        <taxon>Alveolata</taxon>
        <taxon>Apicomplexa</taxon>
        <taxon>Aconoidasida</taxon>
        <taxon>Piroplasmida</taxon>
        <taxon>Babesiidae</taxon>
        <taxon>Babesia</taxon>
    </lineage>
</organism>
<keyword evidence="2" id="KW-0812">Transmembrane</keyword>
<evidence type="ECO:0000313" key="4">
    <source>
        <dbReference type="Proteomes" id="UP001497744"/>
    </source>
</evidence>
<gene>
    <name evidence="3" type="ORF">BcabD6B2_32140</name>
</gene>
<proteinExistence type="predicted"/>
<evidence type="ECO:0000313" key="3">
    <source>
        <dbReference type="EMBL" id="GIX63779.1"/>
    </source>
</evidence>
<dbReference type="RefSeq" id="XP_067715848.1">
    <property type="nucleotide sequence ID" value="XM_067859747.1"/>
</dbReference>
<feature type="compositionally biased region" description="Polar residues" evidence="1">
    <location>
        <begin position="162"/>
        <end position="176"/>
    </location>
</feature>
<feature type="transmembrane region" description="Helical" evidence="2">
    <location>
        <begin position="59"/>
        <end position="81"/>
    </location>
</feature>
<keyword evidence="4" id="KW-1185">Reference proteome</keyword>
<protein>
    <submittedName>
        <fullName evidence="3">Chemotaxis protein</fullName>
    </submittedName>
</protein>
<dbReference type="GeneID" id="94195260"/>
<sequence length="452" mass="49808">MPSTTSITAAGSGAESGPNDVPLSEVYGNYYTGPKKKLLKKCAYCTTPMRYFINNLEGYHILIALAAMGCGPIGVALISSTVVPHPPENPLAWVNWSVTLLGYYGLGLTTAGFLLFGDGMRLVMLADKLICYKYYARMEENGNSTAAAAATPGDVGDPTDESVGNPQNTELDTSGSAVIDMSSGSGSSASSNGTQRQPETAAAPRTQLGEEIGSPSLSLQARVLRLIFKFRTNNVMVDGKFQPVTWWQWVKRATWMERLCHILIPMRWLAASCLIAAFYLFNVIQMLIDTNGMILHSAFHMRLTCYLNGVMHLGMFYTGWRLFAGAVQLTYQSKEENLRPDFLKLFHNIPDGLQYLSDPKYAFVMDRCPCSYSVPDCLALPPAYEQSTHFHSACSYIFKHILVYTVFFAVIVSVIMCVIDGVLLVVMLKKFVEEAARIAVENAQKHSLEPTN</sequence>
<dbReference type="EMBL" id="BPLF01000002">
    <property type="protein sequence ID" value="GIX63779.1"/>
    <property type="molecule type" value="Genomic_DNA"/>
</dbReference>
<feature type="transmembrane region" description="Helical" evidence="2">
    <location>
        <begin position="268"/>
        <end position="288"/>
    </location>
</feature>
<comment type="caution">
    <text evidence="3">The sequence shown here is derived from an EMBL/GenBank/DDBJ whole genome shotgun (WGS) entry which is preliminary data.</text>
</comment>
<dbReference type="Proteomes" id="UP001497744">
    <property type="component" value="Unassembled WGS sequence"/>
</dbReference>
<feature type="compositionally biased region" description="Low complexity" evidence="1">
    <location>
        <begin position="182"/>
        <end position="193"/>
    </location>
</feature>
<feature type="transmembrane region" description="Helical" evidence="2">
    <location>
        <begin position="93"/>
        <end position="116"/>
    </location>
</feature>